<comment type="caution">
    <text evidence="1">The sequence shown here is derived from an EMBL/GenBank/DDBJ whole genome shotgun (WGS) entry which is preliminary data.</text>
</comment>
<proteinExistence type="predicted"/>
<name>A0ACC2IK46_9PEZI</name>
<accession>A0ACC2IK46</accession>
<protein>
    <submittedName>
        <fullName evidence="1">Uncharacterized protein</fullName>
    </submittedName>
</protein>
<gene>
    <name evidence="1" type="ORF">ONZ43_g4639</name>
</gene>
<dbReference type="EMBL" id="JAPESX010001287">
    <property type="protein sequence ID" value="KAJ8115575.1"/>
    <property type="molecule type" value="Genomic_DNA"/>
</dbReference>
<reference evidence="1" key="1">
    <citation type="submission" date="2022-11" db="EMBL/GenBank/DDBJ databases">
        <title>Genome Sequence of Nemania bipapillata.</title>
        <authorList>
            <person name="Buettner E."/>
        </authorList>
    </citation>
    <scope>NUCLEOTIDE SEQUENCE</scope>
    <source>
        <strain evidence="1">CP14</strain>
    </source>
</reference>
<dbReference type="Proteomes" id="UP001153334">
    <property type="component" value="Unassembled WGS sequence"/>
</dbReference>
<organism evidence="1 2">
    <name type="scientific">Nemania bipapillata</name>
    <dbReference type="NCBI Taxonomy" id="110536"/>
    <lineage>
        <taxon>Eukaryota</taxon>
        <taxon>Fungi</taxon>
        <taxon>Dikarya</taxon>
        <taxon>Ascomycota</taxon>
        <taxon>Pezizomycotina</taxon>
        <taxon>Sordariomycetes</taxon>
        <taxon>Xylariomycetidae</taxon>
        <taxon>Xylariales</taxon>
        <taxon>Xylariaceae</taxon>
        <taxon>Nemania</taxon>
    </lineage>
</organism>
<evidence type="ECO:0000313" key="1">
    <source>
        <dbReference type="EMBL" id="KAJ8115575.1"/>
    </source>
</evidence>
<keyword evidence="2" id="KW-1185">Reference proteome</keyword>
<evidence type="ECO:0000313" key="2">
    <source>
        <dbReference type="Proteomes" id="UP001153334"/>
    </source>
</evidence>
<sequence length="369" mass="42290">MDSEQKHKVREWTRFELDMVLALVCQHEHRGVYWEKPKEPSRRRRGKGSQGQGGHATSVYTEDRALRFARVLNNALGGIRRFERDIPARDVRELMGFMESEHKTVLEYIERQPAPFRVTRSKKHAFQRVCNNFNIAFPRWVIARRERLRGASMRANVEISRNNRIDHENMLEAEVRADRRAQLTSRNTAPSPPTPPARYEHMARDDMPEAHYGYYVRHDSSPPASWIYPPASPAFSGHDNLRQSIHPMGPKADTPMTVASPTYQYSSELPKGVHDIGQRSGSPGYFNPSVNNTNAYTPFYEDYHYPEPPQKGSKFDYIGVPETPASPASPMYLPSMASFETEAQERTSEVIKEANGTLYTSSELQSQDF</sequence>